<dbReference type="InterPro" id="IPR019734">
    <property type="entry name" value="TPR_rpt"/>
</dbReference>
<name>A0A348HH01_9GAMM</name>
<dbReference type="EMBL" id="AP018933">
    <property type="protein sequence ID" value="BBG30903.1"/>
    <property type="molecule type" value="Genomic_DNA"/>
</dbReference>
<dbReference type="Pfam" id="PF14559">
    <property type="entry name" value="TPR_19"/>
    <property type="match status" value="1"/>
</dbReference>
<reference evidence="4 5" key="1">
    <citation type="submission" date="2018-09" db="EMBL/GenBank/DDBJ databases">
        <title>Zymobacter palmae IAM14233 (=T109) whole genome analysis.</title>
        <authorList>
            <person name="Yanase H."/>
        </authorList>
    </citation>
    <scope>NUCLEOTIDE SEQUENCE [LARGE SCALE GENOMIC DNA]</scope>
    <source>
        <strain evidence="4 5">IAM14233</strain>
    </source>
</reference>
<dbReference type="SUPFAM" id="SSF48452">
    <property type="entry name" value="TPR-like"/>
    <property type="match status" value="2"/>
</dbReference>
<feature type="compositionally biased region" description="Low complexity" evidence="3">
    <location>
        <begin position="22"/>
        <end position="39"/>
    </location>
</feature>
<dbReference type="InterPro" id="IPR051685">
    <property type="entry name" value="Ycf3/AcsC/BcsC/TPR_MFPF"/>
</dbReference>
<accession>A0A348HH01</accession>
<proteinExistence type="predicted"/>
<dbReference type="PANTHER" id="PTHR44943">
    <property type="entry name" value="CELLULOSE SYNTHASE OPERON PROTEIN C"/>
    <property type="match status" value="1"/>
</dbReference>
<dbReference type="RefSeq" id="WP_027705869.1">
    <property type="nucleotide sequence ID" value="NZ_AP018933.1"/>
</dbReference>
<dbReference type="KEGG" id="zpl:ZBT109_2166"/>
<evidence type="ECO:0000313" key="4">
    <source>
        <dbReference type="EMBL" id="BBG30903.1"/>
    </source>
</evidence>
<dbReference type="OrthoDB" id="9766710at2"/>
<dbReference type="AlphaFoldDB" id="A0A348HH01"/>
<keyword evidence="5" id="KW-1185">Reference proteome</keyword>
<dbReference type="STRING" id="1123510.GCA_000620025_00729"/>
<gene>
    <name evidence="4" type="ORF">ZBT109_2166</name>
</gene>
<dbReference type="Proteomes" id="UP000267342">
    <property type="component" value="Chromosome"/>
</dbReference>
<evidence type="ECO:0000256" key="2">
    <source>
        <dbReference type="ARBA" id="ARBA00022803"/>
    </source>
</evidence>
<organism evidence="4 5">
    <name type="scientific">Zymobacter palmae</name>
    <dbReference type="NCBI Taxonomy" id="33074"/>
    <lineage>
        <taxon>Bacteria</taxon>
        <taxon>Pseudomonadati</taxon>
        <taxon>Pseudomonadota</taxon>
        <taxon>Gammaproteobacteria</taxon>
        <taxon>Oceanospirillales</taxon>
        <taxon>Halomonadaceae</taxon>
        <taxon>Zymobacter group</taxon>
        <taxon>Zymobacter</taxon>
    </lineage>
</organism>
<evidence type="ECO:0000313" key="5">
    <source>
        <dbReference type="Proteomes" id="UP000267342"/>
    </source>
</evidence>
<evidence type="ECO:0000256" key="3">
    <source>
        <dbReference type="SAM" id="MobiDB-lite"/>
    </source>
</evidence>
<evidence type="ECO:0000256" key="1">
    <source>
        <dbReference type="ARBA" id="ARBA00022737"/>
    </source>
</evidence>
<dbReference type="SMART" id="SM00028">
    <property type="entry name" value="TPR"/>
    <property type="match status" value="5"/>
</dbReference>
<dbReference type="PANTHER" id="PTHR44943:SF4">
    <property type="entry name" value="TPR REPEAT-CONTAINING PROTEIN MJ0798"/>
    <property type="match status" value="1"/>
</dbReference>
<dbReference type="Gene3D" id="1.25.40.10">
    <property type="entry name" value="Tetratricopeptide repeat domain"/>
    <property type="match status" value="2"/>
</dbReference>
<dbReference type="InterPro" id="IPR011990">
    <property type="entry name" value="TPR-like_helical_dom_sf"/>
</dbReference>
<keyword evidence="2" id="KW-0802">TPR repeat</keyword>
<keyword evidence="1" id="KW-0677">Repeat</keyword>
<sequence length="600" mass="67061">MLRVLILAALIWPLTACRDRTPTAAEPSAPASLPASPAMPGDPVSAGLDKPSLTQLLQAHLEERYQHPANASQLYLSQARLHGDRSLAQDAWRTAQRAGSASLALEAVTLWRSLFDQASANASFALSQDDVAMMHALCEQALQAQRWAEAMFWQLSLDRYGHHDAIDSMLETWMATEQPMPRDALRAQVDTYLKQYPSHDEAHIVCAALLAGDERYPEAFQRLNDVLHRHPDNLDALFAKALVEQRLGHLEAALKTVHTAMAHGGQQEFRFGLLRIDIELDLPGATLADRHIHQFVQQLPASARAINELTQFLLDHHHADAAQRLMEHYPLTEQEAQDAGLLAHRQALRGVTADQLDDVDAALRAFQQVTPASPLFAHAQLRLLTLTQESQGNDAAAQLMRHQRERFPDQLLLLVQLEFSALQQAQQPEQASALLEQIVDAYPEHDGLRYLRAMQRMAQQQIPQALSDLQLLVEHQPHNPIFLNAYGYMLADQKQDYAQAVPLLRRAITLAPDNAEIQDSLGWALYGQGQYDEARQWLARAYNALPSPEVARHYLQALMATHNEAEAQRILGQLYRSSSLDQAARSALLQQFPTLRAPSP</sequence>
<feature type="region of interest" description="Disordered" evidence="3">
    <location>
        <begin position="21"/>
        <end position="47"/>
    </location>
</feature>
<protein>
    <submittedName>
        <fullName evidence="4">Tetratricopeptide TPR_4</fullName>
    </submittedName>
</protein>